<dbReference type="PROSITE" id="PS51257">
    <property type="entry name" value="PROKAR_LIPOPROTEIN"/>
    <property type="match status" value="1"/>
</dbReference>
<name>A0ABV1KTC1_9BACL</name>
<protein>
    <recommendedName>
        <fullName evidence="3">Butirosin biosynthesis protein H N-terminal domain-containing protein</fullName>
    </recommendedName>
</protein>
<accession>A0ABV1KTC1</accession>
<dbReference type="EMBL" id="JASKHM010000006">
    <property type="protein sequence ID" value="MEQ4483279.1"/>
    <property type="molecule type" value="Genomic_DNA"/>
</dbReference>
<organism evidence="1 2">
    <name type="scientific">Cohnella silvisoli</name>
    <dbReference type="NCBI Taxonomy" id="2873699"/>
    <lineage>
        <taxon>Bacteria</taxon>
        <taxon>Bacillati</taxon>
        <taxon>Bacillota</taxon>
        <taxon>Bacilli</taxon>
        <taxon>Bacillales</taxon>
        <taxon>Paenibacillaceae</taxon>
        <taxon>Cohnella</taxon>
    </lineage>
</organism>
<keyword evidence="2" id="KW-1185">Reference proteome</keyword>
<reference evidence="1 2" key="1">
    <citation type="journal article" date="2023" name="Genome Announc.">
        <title>Pan-Genome Analyses of the Genus Cohnella and Proposal of the Novel Species Cohnella silvisoli sp. nov., Isolated from Forest Soil.</title>
        <authorList>
            <person name="Wang C."/>
            <person name="Mao L."/>
            <person name="Bao G."/>
            <person name="Zhu H."/>
        </authorList>
    </citation>
    <scope>NUCLEOTIDE SEQUENCE [LARGE SCALE GENOMIC DNA]</scope>
    <source>
        <strain evidence="1 2">NL03-T5-1</strain>
    </source>
</reference>
<evidence type="ECO:0000313" key="1">
    <source>
        <dbReference type="EMBL" id="MEQ4483279.1"/>
    </source>
</evidence>
<dbReference type="RefSeq" id="WP_232184426.1">
    <property type="nucleotide sequence ID" value="NZ_JAIOAP010000002.1"/>
</dbReference>
<dbReference type="Proteomes" id="UP001493487">
    <property type="component" value="Unassembled WGS sequence"/>
</dbReference>
<comment type="caution">
    <text evidence="1">The sequence shown here is derived from an EMBL/GenBank/DDBJ whole genome shotgun (WGS) entry which is preliminary data.</text>
</comment>
<sequence length="339" mass="39886">MEKILAVSFPPITSYSHHATCLSIISCNDKYLPWFFSNYIQLIASADLDLPTSLDFYVGTAPWLAINSYSLLNCPFLIRETLPRNINDRKDIVDIFIDCIDNGFYIYTEVEGFYIKPYAAYQSFEFMHPIFIYGYNKEKKFFYTADFFVNGIFKFEKCSFEDIKKGYEEIPGYNWGIELYKYNGDVEVALNKELIIGSLEDYLHSKRSSPRYRCDLTFGLLEEKIYGVDTLKRIQTEIQMQKEGEYIIDYRVLPVLLDHKKFMRIMIQNLMQQKIIQQCTSLSDTFLGIEDKVTVVRNMYLRYFITKNKLLLNEIESRFSTFVGMEESAMESLIKQLLK</sequence>
<evidence type="ECO:0000313" key="2">
    <source>
        <dbReference type="Proteomes" id="UP001493487"/>
    </source>
</evidence>
<proteinExistence type="predicted"/>
<evidence type="ECO:0008006" key="3">
    <source>
        <dbReference type="Google" id="ProtNLM"/>
    </source>
</evidence>
<gene>
    <name evidence="1" type="ORF">QJS35_12850</name>
</gene>